<keyword evidence="4" id="KW-0049">Antioxidant</keyword>
<sequence length="209" mass="23148">MSHEFGKLRRMMAELDEMQADLAQTHIRRAAIVTANSIRAGYTLPDFTLLDEAGEPTKLSEVAANSFAVLIFYRGAWSLPCAEALTRYQHELLPELTASGVRLIGISPQTPEGSEYTRFLNSLEFPLLSDLDNVVARALGIGSHADQAFMDAIELGGYAIGNRNAEGEWELPIPTTLIIDRSRTVQFIDVRVDDMPRTDPNDILAELRS</sequence>
<protein>
    <recommendedName>
        <fullName evidence="2">thioredoxin-dependent peroxiredoxin</fullName>
        <ecNumber evidence="2">1.11.1.24</ecNumber>
    </recommendedName>
    <alternativeName>
        <fullName evidence="10">Bacterioferritin comigratory protein</fullName>
    </alternativeName>
    <alternativeName>
        <fullName evidence="8">Thioredoxin peroxidase</fullName>
    </alternativeName>
</protein>
<evidence type="ECO:0000256" key="4">
    <source>
        <dbReference type="ARBA" id="ARBA00022862"/>
    </source>
</evidence>
<dbReference type="EMBL" id="JBIAPI010000007">
    <property type="protein sequence ID" value="MFF3226490.1"/>
    <property type="molecule type" value="Genomic_DNA"/>
</dbReference>
<comment type="function">
    <text evidence="1">Thiol-specific peroxidase that catalyzes the reduction of hydrogen peroxide and organic hydroperoxides to water and alcohols, respectively. Plays a role in cell protection against oxidative stress by detoxifying peroxides and as sensor of hydrogen peroxide-mediated signaling events.</text>
</comment>
<dbReference type="Pfam" id="PF00578">
    <property type="entry name" value="AhpC-TSA"/>
    <property type="match status" value="1"/>
</dbReference>
<keyword evidence="7" id="KW-0676">Redox-active center</keyword>
<organism evidence="13 14">
    <name type="scientific">Nocardia suismassiliense</name>
    <dbReference type="NCBI Taxonomy" id="2077092"/>
    <lineage>
        <taxon>Bacteria</taxon>
        <taxon>Bacillati</taxon>
        <taxon>Actinomycetota</taxon>
        <taxon>Actinomycetes</taxon>
        <taxon>Mycobacteriales</taxon>
        <taxon>Nocardiaceae</taxon>
        <taxon>Nocardia</taxon>
    </lineage>
</organism>
<dbReference type="Gene3D" id="3.40.30.10">
    <property type="entry name" value="Glutaredoxin"/>
    <property type="match status" value="1"/>
</dbReference>
<feature type="domain" description="Thioredoxin" evidence="12">
    <location>
        <begin position="38"/>
        <end position="209"/>
    </location>
</feature>
<dbReference type="InterPro" id="IPR000866">
    <property type="entry name" value="AhpC/TSA"/>
</dbReference>
<comment type="catalytic activity">
    <reaction evidence="11">
        <text>a hydroperoxide + [thioredoxin]-dithiol = an alcohol + [thioredoxin]-disulfide + H2O</text>
        <dbReference type="Rhea" id="RHEA:62620"/>
        <dbReference type="Rhea" id="RHEA-COMP:10698"/>
        <dbReference type="Rhea" id="RHEA-COMP:10700"/>
        <dbReference type="ChEBI" id="CHEBI:15377"/>
        <dbReference type="ChEBI" id="CHEBI:29950"/>
        <dbReference type="ChEBI" id="CHEBI:30879"/>
        <dbReference type="ChEBI" id="CHEBI:35924"/>
        <dbReference type="ChEBI" id="CHEBI:50058"/>
        <dbReference type="EC" id="1.11.1.24"/>
    </reaction>
</comment>
<evidence type="ECO:0000256" key="1">
    <source>
        <dbReference type="ARBA" id="ARBA00003330"/>
    </source>
</evidence>
<keyword evidence="5" id="KW-0560">Oxidoreductase</keyword>
<keyword evidence="3" id="KW-0575">Peroxidase</keyword>
<comment type="similarity">
    <text evidence="9">Belongs to the peroxiredoxin family. BCP/PrxQ subfamily.</text>
</comment>
<evidence type="ECO:0000259" key="12">
    <source>
        <dbReference type="PROSITE" id="PS51352"/>
    </source>
</evidence>
<evidence type="ECO:0000256" key="7">
    <source>
        <dbReference type="ARBA" id="ARBA00023284"/>
    </source>
</evidence>
<dbReference type="Proteomes" id="UP001601948">
    <property type="component" value="Unassembled WGS sequence"/>
</dbReference>
<dbReference type="InterPro" id="IPR050924">
    <property type="entry name" value="Peroxiredoxin_BCP/PrxQ"/>
</dbReference>
<evidence type="ECO:0000256" key="6">
    <source>
        <dbReference type="ARBA" id="ARBA00023157"/>
    </source>
</evidence>
<evidence type="ECO:0000256" key="8">
    <source>
        <dbReference type="ARBA" id="ARBA00032824"/>
    </source>
</evidence>
<proteinExistence type="inferred from homology"/>
<evidence type="ECO:0000256" key="9">
    <source>
        <dbReference type="ARBA" id="ARBA00038489"/>
    </source>
</evidence>
<dbReference type="CDD" id="cd02970">
    <property type="entry name" value="PRX_like2"/>
    <property type="match status" value="1"/>
</dbReference>
<comment type="caution">
    <text evidence="13">The sequence shown here is derived from an EMBL/GenBank/DDBJ whole genome shotgun (WGS) entry which is preliminary data.</text>
</comment>
<evidence type="ECO:0000256" key="5">
    <source>
        <dbReference type="ARBA" id="ARBA00023002"/>
    </source>
</evidence>
<evidence type="ECO:0000256" key="2">
    <source>
        <dbReference type="ARBA" id="ARBA00013017"/>
    </source>
</evidence>
<evidence type="ECO:0000256" key="10">
    <source>
        <dbReference type="ARBA" id="ARBA00041373"/>
    </source>
</evidence>
<evidence type="ECO:0000313" key="13">
    <source>
        <dbReference type="EMBL" id="MFF3226490.1"/>
    </source>
</evidence>
<gene>
    <name evidence="13" type="ORF">ACFYV7_27090</name>
</gene>
<evidence type="ECO:0000313" key="14">
    <source>
        <dbReference type="Proteomes" id="UP001601948"/>
    </source>
</evidence>
<dbReference type="SUPFAM" id="SSF52833">
    <property type="entry name" value="Thioredoxin-like"/>
    <property type="match status" value="1"/>
</dbReference>
<keyword evidence="6" id="KW-1015">Disulfide bond</keyword>
<dbReference type="RefSeq" id="WP_387721728.1">
    <property type="nucleotide sequence ID" value="NZ_JBIAPI010000007.1"/>
</dbReference>
<dbReference type="PROSITE" id="PS51352">
    <property type="entry name" value="THIOREDOXIN_2"/>
    <property type="match status" value="1"/>
</dbReference>
<dbReference type="InterPro" id="IPR036249">
    <property type="entry name" value="Thioredoxin-like_sf"/>
</dbReference>
<dbReference type="EC" id="1.11.1.24" evidence="2"/>
<dbReference type="InterPro" id="IPR013766">
    <property type="entry name" value="Thioredoxin_domain"/>
</dbReference>
<keyword evidence="14" id="KW-1185">Reference proteome</keyword>
<reference evidence="13 14" key="1">
    <citation type="submission" date="2024-10" db="EMBL/GenBank/DDBJ databases">
        <title>The Natural Products Discovery Center: Release of the First 8490 Sequenced Strains for Exploring Actinobacteria Biosynthetic Diversity.</title>
        <authorList>
            <person name="Kalkreuter E."/>
            <person name="Kautsar S.A."/>
            <person name="Yang D."/>
            <person name="Bader C.D."/>
            <person name="Teijaro C.N."/>
            <person name="Fluegel L."/>
            <person name="Davis C.M."/>
            <person name="Simpson J.R."/>
            <person name="Lauterbach L."/>
            <person name="Steele A.D."/>
            <person name="Gui C."/>
            <person name="Meng S."/>
            <person name="Li G."/>
            <person name="Viehrig K."/>
            <person name="Ye F."/>
            <person name="Su P."/>
            <person name="Kiefer A.F."/>
            <person name="Nichols A."/>
            <person name="Cepeda A.J."/>
            <person name="Yan W."/>
            <person name="Fan B."/>
            <person name="Jiang Y."/>
            <person name="Adhikari A."/>
            <person name="Zheng C.-J."/>
            <person name="Schuster L."/>
            <person name="Cowan T.M."/>
            <person name="Smanski M.J."/>
            <person name="Chevrette M.G."/>
            <person name="De Carvalho L.P.S."/>
            <person name="Shen B."/>
        </authorList>
    </citation>
    <scope>NUCLEOTIDE SEQUENCE [LARGE SCALE GENOMIC DNA]</scope>
    <source>
        <strain evidence="13 14">NPDC003040</strain>
    </source>
</reference>
<dbReference type="PANTHER" id="PTHR42801">
    <property type="entry name" value="THIOREDOXIN-DEPENDENT PEROXIDE REDUCTASE"/>
    <property type="match status" value="1"/>
</dbReference>
<dbReference type="PANTHER" id="PTHR42801:SF7">
    <property type="entry name" value="SLL1159 PROTEIN"/>
    <property type="match status" value="1"/>
</dbReference>
<accession>A0ABW6R131</accession>
<evidence type="ECO:0000256" key="11">
    <source>
        <dbReference type="ARBA" id="ARBA00049091"/>
    </source>
</evidence>
<evidence type="ECO:0000256" key="3">
    <source>
        <dbReference type="ARBA" id="ARBA00022559"/>
    </source>
</evidence>
<name>A0ABW6R131_9NOCA</name>